<dbReference type="PANTHER" id="PTHR33136">
    <property type="entry name" value="RAPID ALKALINIZATION FACTOR-LIKE"/>
    <property type="match status" value="1"/>
</dbReference>
<proteinExistence type="inferred from homology"/>
<organism evidence="6 7">
    <name type="scientific">Musa balbisiana</name>
    <name type="common">Banana</name>
    <dbReference type="NCBI Taxonomy" id="52838"/>
    <lineage>
        <taxon>Eukaryota</taxon>
        <taxon>Viridiplantae</taxon>
        <taxon>Streptophyta</taxon>
        <taxon>Embryophyta</taxon>
        <taxon>Tracheophyta</taxon>
        <taxon>Spermatophyta</taxon>
        <taxon>Magnoliopsida</taxon>
        <taxon>Liliopsida</taxon>
        <taxon>Zingiberales</taxon>
        <taxon>Musaceae</taxon>
        <taxon>Musa</taxon>
    </lineage>
</organism>
<dbReference type="PANTHER" id="PTHR33136:SF89">
    <property type="entry name" value="PROTEIN RALF-LIKE 19"/>
    <property type="match status" value="1"/>
</dbReference>
<dbReference type="Pfam" id="PF05498">
    <property type="entry name" value="RALF"/>
    <property type="match status" value="1"/>
</dbReference>
<dbReference type="InterPro" id="IPR008801">
    <property type="entry name" value="RALF"/>
</dbReference>
<accession>A0A4S8JGJ3</accession>
<name>A0A4S8JGJ3_MUSBA</name>
<comment type="similarity">
    <text evidence="1">Belongs to the plant rapid alkalinization factor (RALF) family.</text>
</comment>
<evidence type="ECO:0000256" key="5">
    <source>
        <dbReference type="SAM" id="MobiDB-lite"/>
    </source>
</evidence>
<keyword evidence="2" id="KW-0372">Hormone</keyword>
<evidence type="ECO:0000313" key="7">
    <source>
        <dbReference type="Proteomes" id="UP000317650"/>
    </source>
</evidence>
<dbReference type="GO" id="GO:0005179">
    <property type="term" value="F:hormone activity"/>
    <property type="evidence" value="ECO:0007669"/>
    <property type="project" value="UniProtKB-KW"/>
</dbReference>
<dbReference type="GO" id="GO:0009506">
    <property type="term" value="C:plasmodesma"/>
    <property type="evidence" value="ECO:0007669"/>
    <property type="project" value="TreeGrafter"/>
</dbReference>
<feature type="region of interest" description="Disordered" evidence="5">
    <location>
        <begin position="60"/>
        <end position="95"/>
    </location>
</feature>
<keyword evidence="4" id="KW-1015">Disulfide bond</keyword>
<sequence>MYITAVRQSSLTYGCSSSNLVADCLFSQKVLDVSRRIMYRGNCVISDRSLASLCTLNRRASPPSVRRPASNAPQEEAHPTSPLHIPSPTSTSPSSLPWSLLLCPFSLRRKGRDPRPRNTTTPDTALASPARMALRLPLLLLLLAVASVATADPNVQWGLVRVDGGDAAGLGAPAPTCDGLVGECVDEDDEPDMEPEDARRFLYRAHGRQRFISYGALSRDRVPCNRRGHSYYNCRRSGRANPYRRGCSVITRCARYLD</sequence>
<dbReference type="Proteomes" id="UP000317650">
    <property type="component" value="Chromosome 7"/>
</dbReference>
<evidence type="ECO:0000256" key="1">
    <source>
        <dbReference type="ARBA" id="ARBA00009178"/>
    </source>
</evidence>
<gene>
    <name evidence="6" type="ORF">C4D60_Mb07t19700</name>
</gene>
<keyword evidence="7" id="KW-1185">Reference proteome</keyword>
<dbReference type="EMBL" id="PYDT01000005">
    <property type="protein sequence ID" value="THU61098.1"/>
    <property type="molecule type" value="Genomic_DNA"/>
</dbReference>
<comment type="caution">
    <text evidence="6">The sequence shown here is derived from an EMBL/GenBank/DDBJ whole genome shotgun (WGS) entry which is preliminary data.</text>
</comment>
<evidence type="ECO:0000256" key="2">
    <source>
        <dbReference type="ARBA" id="ARBA00022702"/>
    </source>
</evidence>
<evidence type="ECO:0000313" key="6">
    <source>
        <dbReference type="EMBL" id="THU61098.1"/>
    </source>
</evidence>
<dbReference type="AlphaFoldDB" id="A0A4S8JGJ3"/>
<keyword evidence="3" id="KW-0732">Signal</keyword>
<protein>
    <submittedName>
        <fullName evidence="6">Uncharacterized protein</fullName>
    </submittedName>
</protein>
<reference evidence="6 7" key="1">
    <citation type="journal article" date="2019" name="Nat. Plants">
        <title>Genome sequencing of Musa balbisiana reveals subgenome evolution and function divergence in polyploid bananas.</title>
        <authorList>
            <person name="Yao X."/>
        </authorList>
    </citation>
    <scope>NUCLEOTIDE SEQUENCE [LARGE SCALE GENOMIC DNA]</scope>
    <source>
        <strain evidence="7">cv. DH-PKW</strain>
        <tissue evidence="6">Leaves</tissue>
    </source>
</reference>
<dbReference type="GO" id="GO:0019722">
    <property type="term" value="P:calcium-mediated signaling"/>
    <property type="evidence" value="ECO:0007669"/>
    <property type="project" value="TreeGrafter"/>
</dbReference>
<dbReference type="STRING" id="52838.A0A4S8JGJ3"/>
<evidence type="ECO:0000256" key="3">
    <source>
        <dbReference type="ARBA" id="ARBA00022729"/>
    </source>
</evidence>
<evidence type="ECO:0000256" key="4">
    <source>
        <dbReference type="ARBA" id="ARBA00023157"/>
    </source>
</evidence>